<sequence length="338" mass="37140">MVLAGGRFLELFELVEFDHKSCSTNNGLEGTCLLEIDCHNSGGTPMGKCADGYGTCCVTLFSCDGWSSASVGWLNNPGYPSPSSDRLSCVFVLNKFSPEIKQVRLDFIHFELLPPSDGICKLDQFQVLGHNSNNLIPILCGINSGQHVYIEVSEGPLILSMQTVTADIRLFSIKITQLTPSDDLAAPTGCLQFFKENHGHIESFNYRQRSEIGITRTPSYLNNLNYAMCVERAPASCSITYTNVGKMQIVNYDTEGIPIIPPEQAGVEILNCPSDWLLIAALRLCGERLNDGSVIQDFTLDAPVTDDAAGPIVVWFRSDGVYAGRGFRFYYQQNSCTT</sequence>
<dbReference type="PANTHER" id="PTHR33236:SF11">
    <property type="entry name" value="CUB DOMAIN-CONTAINING PROTEIN"/>
    <property type="match status" value="1"/>
</dbReference>
<name>A0ABM3LPW1_BICAN</name>
<protein>
    <submittedName>
        <fullName evidence="5">Uncharacterized protein LOC112045699</fullName>
    </submittedName>
</protein>
<keyword evidence="1" id="KW-1015">Disulfide bond</keyword>
<evidence type="ECO:0000259" key="3">
    <source>
        <dbReference type="PROSITE" id="PS01180"/>
    </source>
</evidence>
<dbReference type="Gene3D" id="2.60.120.290">
    <property type="entry name" value="Spermadhesin, CUB domain"/>
    <property type="match status" value="1"/>
</dbReference>
<dbReference type="InterPro" id="IPR058698">
    <property type="entry name" value="CUB_metazoa"/>
</dbReference>
<evidence type="ECO:0000256" key="2">
    <source>
        <dbReference type="PROSITE-ProRule" id="PRU00059"/>
    </source>
</evidence>
<organism evidence="4 5">
    <name type="scientific">Bicyclus anynana</name>
    <name type="common">Squinting bush brown butterfly</name>
    <dbReference type="NCBI Taxonomy" id="110368"/>
    <lineage>
        <taxon>Eukaryota</taxon>
        <taxon>Metazoa</taxon>
        <taxon>Ecdysozoa</taxon>
        <taxon>Arthropoda</taxon>
        <taxon>Hexapoda</taxon>
        <taxon>Insecta</taxon>
        <taxon>Pterygota</taxon>
        <taxon>Neoptera</taxon>
        <taxon>Endopterygota</taxon>
        <taxon>Lepidoptera</taxon>
        <taxon>Glossata</taxon>
        <taxon>Ditrysia</taxon>
        <taxon>Papilionoidea</taxon>
        <taxon>Nymphalidae</taxon>
        <taxon>Satyrinae</taxon>
        <taxon>Satyrini</taxon>
        <taxon>Mycalesina</taxon>
        <taxon>Bicyclus</taxon>
    </lineage>
</organism>
<dbReference type="Pfam" id="PF00431">
    <property type="entry name" value="CUB"/>
    <property type="match status" value="1"/>
</dbReference>
<reference evidence="5" key="1">
    <citation type="submission" date="2025-08" db="UniProtKB">
        <authorList>
            <consortium name="RefSeq"/>
        </authorList>
    </citation>
    <scope>IDENTIFICATION</scope>
</reference>
<dbReference type="InterPro" id="IPR000859">
    <property type="entry name" value="CUB_dom"/>
</dbReference>
<proteinExistence type="predicted"/>
<accession>A0ABM3LPW1</accession>
<dbReference type="GeneID" id="112045699"/>
<evidence type="ECO:0000313" key="4">
    <source>
        <dbReference type="Proteomes" id="UP001652582"/>
    </source>
</evidence>
<gene>
    <name evidence="5" type="primary">LOC112045699</name>
</gene>
<keyword evidence="4" id="KW-1185">Reference proteome</keyword>
<dbReference type="PROSITE" id="PS01180">
    <property type="entry name" value="CUB"/>
    <property type="match status" value="1"/>
</dbReference>
<dbReference type="Pfam" id="PF26080">
    <property type="entry name" value="CUB_animal"/>
    <property type="match status" value="1"/>
</dbReference>
<dbReference type="SUPFAM" id="SSF49854">
    <property type="entry name" value="Spermadhesin, CUB domain"/>
    <property type="match status" value="1"/>
</dbReference>
<comment type="caution">
    <text evidence="2">Lacks conserved residue(s) required for the propagation of feature annotation.</text>
</comment>
<dbReference type="InterPro" id="IPR035914">
    <property type="entry name" value="Sperma_CUB_dom_sf"/>
</dbReference>
<dbReference type="RefSeq" id="XP_052741096.1">
    <property type="nucleotide sequence ID" value="XM_052885136.1"/>
</dbReference>
<evidence type="ECO:0000256" key="1">
    <source>
        <dbReference type="ARBA" id="ARBA00023157"/>
    </source>
</evidence>
<dbReference type="PANTHER" id="PTHR33236">
    <property type="entry name" value="INTRAFLAGELLAR TRANSPORT PROTEIN 122 FAMILY PROTEIN-RELATED"/>
    <property type="match status" value="1"/>
</dbReference>
<feature type="domain" description="CUB" evidence="3">
    <location>
        <begin position="63"/>
        <end position="178"/>
    </location>
</feature>
<dbReference type="Proteomes" id="UP001652582">
    <property type="component" value="Chromosome 13"/>
</dbReference>
<evidence type="ECO:0000313" key="5">
    <source>
        <dbReference type="RefSeq" id="XP_052741096.1"/>
    </source>
</evidence>